<name>A0AA35LY15_9HYPO</name>
<proteinExistence type="predicted"/>
<evidence type="ECO:0000313" key="3">
    <source>
        <dbReference type="Proteomes" id="UP001160390"/>
    </source>
</evidence>
<evidence type="ECO:0000313" key="2">
    <source>
        <dbReference type="EMBL" id="CAI6085797.1"/>
    </source>
</evidence>
<feature type="compositionally biased region" description="Acidic residues" evidence="1">
    <location>
        <begin position="178"/>
        <end position="205"/>
    </location>
</feature>
<feature type="compositionally biased region" description="Basic and acidic residues" evidence="1">
    <location>
        <begin position="206"/>
        <end position="215"/>
    </location>
</feature>
<gene>
    <name evidence="2" type="ORF">CCHLO57077_00016028</name>
</gene>
<sequence>MALLDDIPTEIIQQIFKLLPKADLAMGYAPLYRMFSDELRLPIPSNVSLSQFISAIEKTKAPYIDIWVMKLENCEMDAFAGVLIAYLSNTTSLTITTNFIVSLYVVGKVLRSKVLQFRPPRSDSEVNSDSETDSDSEAYSDFEGIESDPEAVRSDDEAVESDTRSHGSGATSHQSDGEALEPDSDEALESDSWETVESDSDEALEPDVRSHKSDGEALDPNSEEALEYDFPNAYDKRLDTNETYQDQDSQFEEAISTLYLPNLVDVKFWLANPERFWWPEGKPNLHHLTSLDIEWLHPRLLKKILSLTRNLRSLAYSWDYVEDISRDAWKDSDLNLDKIITAISPTKHTLEKLHVKFRVGFGIMETWPEVSTSGSFDNLVEFDQVKELHVPFVALYGFHANYPPLGRGIPPSVETLILTDDMMDDATFVMWFARKPDMRGWGEDLKAWGESRRIWGPGHTLQSVILLLAESCPTKFPRLRQILWFNLSGDDYSDYEREVERISRLLGVDIKPSSVEMDEREMQYFDRHREP</sequence>
<evidence type="ECO:0000256" key="1">
    <source>
        <dbReference type="SAM" id="MobiDB-lite"/>
    </source>
</evidence>
<dbReference type="AlphaFoldDB" id="A0AA35LY15"/>
<feature type="compositionally biased region" description="Basic and acidic residues" evidence="1">
    <location>
        <begin position="150"/>
        <end position="165"/>
    </location>
</feature>
<comment type="caution">
    <text evidence="2">The sequence shown here is derived from an EMBL/GenBank/DDBJ whole genome shotgun (WGS) entry which is preliminary data.</text>
</comment>
<accession>A0AA35LY15</accession>
<protein>
    <submittedName>
        <fullName evidence="2">Uncharacterized protein</fullName>
    </submittedName>
</protein>
<reference evidence="2" key="1">
    <citation type="submission" date="2023-01" db="EMBL/GenBank/DDBJ databases">
        <authorList>
            <person name="Piombo E."/>
        </authorList>
    </citation>
    <scope>NUCLEOTIDE SEQUENCE</scope>
</reference>
<dbReference type="Proteomes" id="UP001160390">
    <property type="component" value="Unassembled WGS sequence"/>
</dbReference>
<feature type="region of interest" description="Disordered" evidence="1">
    <location>
        <begin position="120"/>
        <end position="224"/>
    </location>
</feature>
<feature type="compositionally biased region" description="Acidic residues" evidence="1">
    <location>
        <begin position="126"/>
        <end position="149"/>
    </location>
</feature>
<keyword evidence="3" id="KW-1185">Reference proteome</keyword>
<dbReference type="EMBL" id="CABFNP030000771">
    <property type="protein sequence ID" value="CAI6085797.1"/>
    <property type="molecule type" value="Genomic_DNA"/>
</dbReference>
<organism evidence="2 3">
    <name type="scientific">Clonostachys chloroleuca</name>
    <dbReference type="NCBI Taxonomy" id="1926264"/>
    <lineage>
        <taxon>Eukaryota</taxon>
        <taxon>Fungi</taxon>
        <taxon>Dikarya</taxon>
        <taxon>Ascomycota</taxon>
        <taxon>Pezizomycotina</taxon>
        <taxon>Sordariomycetes</taxon>
        <taxon>Hypocreomycetidae</taxon>
        <taxon>Hypocreales</taxon>
        <taxon>Bionectriaceae</taxon>
        <taxon>Clonostachys</taxon>
    </lineage>
</organism>